<dbReference type="Pfam" id="PF00698">
    <property type="entry name" value="Acyl_transf_1"/>
    <property type="match status" value="1"/>
</dbReference>
<name>A0A6G1INN0_9PLEO</name>
<dbReference type="InterPro" id="IPR036736">
    <property type="entry name" value="ACP-like_sf"/>
</dbReference>
<gene>
    <name evidence="10" type="ORF">K458DRAFT_313727</name>
</gene>
<dbReference type="Pfam" id="PF16197">
    <property type="entry name" value="KAsynt_C_assoc"/>
    <property type="match status" value="1"/>
</dbReference>
<keyword evidence="11" id="KW-1185">Reference proteome</keyword>
<dbReference type="SUPFAM" id="SSF53901">
    <property type="entry name" value="Thiolase-like"/>
    <property type="match status" value="1"/>
</dbReference>
<dbReference type="InterPro" id="IPR013968">
    <property type="entry name" value="PKS_KR"/>
</dbReference>
<dbReference type="InterPro" id="IPR011032">
    <property type="entry name" value="GroES-like_sf"/>
</dbReference>
<dbReference type="SUPFAM" id="SSF50129">
    <property type="entry name" value="GroES-like"/>
    <property type="match status" value="1"/>
</dbReference>
<dbReference type="InterPro" id="IPR050091">
    <property type="entry name" value="PKS_NRPS_Biosynth_Enz"/>
</dbReference>
<dbReference type="FunFam" id="3.40.50.720:FF:000209">
    <property type="entry name" value="Polyketide synthase Pks12"/>
    <property type="match status" value="1"/>
</dbReference>
<dbReference type="SMART" id="SM00827">
    <property type="entry name" value="PKS_AT"/>
    <property type="match status" value="1"/>
</dbReference>
<organism evidence="10 11">
    <name type="scientific">Lentithecium fluviatile CBS 122367</name>
    <dbReference type="NCBI Taxonomy" id="1168545"/>
    <lineage>
        <taxon>Eukaryota</taxon>
        <taxon>Fungi</taxon>
        <taxon>Dikarya</taxon>
        <taxon>Ascomycota</taxon>
        <taxon>Pezizomycotina</taxon>
        <taxon>Dothideomycetes</taxon>
        <taxon>Pleosporomycetidae</taxon>
        <taxon>Pleosporales</taxon>
        <taxon>Massarineae</taxon>
        <taxon>Lentitheciaceae</taxon>
        <taxon>Lentithecium</taxon>
    </lineage>
</organism>
<dbReference type="SUPFAM" id="SSF55048">
    <property type="entry name" value="Probable ACP-binding domain of malonyl-CoA ACP transacylase"/>
    <property type="match status" value="1"/>
</dbReference>
<dbReference type="InterPro" id="IPR014043">
    <property type="entry name" value="Acyl_transferase_dom"/>
</dbReference>
<dbReference type="GO" id="GO:0044550">
    <property type="term" value="P:secondary metabolite biosynthetic process"/>
    <property type="evidence" value="ECO:0007669"/>
    <property type="project" value="TreeGrafter"/>
</dbReference>
<accession>A0A6G1INN0</accession>
<feature type="region of interest" description="C-terminal hotdog fold" evidence="5">
    <location>
        <begin position="1070"/>
        <end position="1228"/>
    </location>
</feature>
<feature type="active site" description="Proton donor; for dehydratase activity" evidence="5">
    <location>
        <position position="1134"/>
    </location>
</feature>
<dbReference type="GO" id="GO:0004312">
    <property type="term" value="F:fatty acid synthase activity"/>
    <property type="evidence" value="ECO:0007669"/>
    <property type="project" value="TreeGrafter"/>
</dbReference>
<dbReference type="GO" id="GO:0006633">
    <property type="term" value="P:fatty acid biosynthetic process"/>
    <property type="evidence" value="ECO:0007669"/>
    <property type="project" value="TreeGrafter"/>
</dbReference>
<dbReference type="PANTHER" id="PTHR43775">
    <property type="entry name" value="FATTY ACID SYNTHASE"/>
    <property type="match status" value="1"/>
</dbReference>
<proteinExistence type="predicted"/>
<dbReference type="InterPro" id="IPR032821">
    <property type="entry name" value="PKS_assoc"/>
</dbReference>
<dbReference type="Gene3D" id="3.10.129.110">
    <property type="entry name" value="Polyketide synthase dehydratase"/>
    <property type="match status" value="1"/>
</dbReference>
<keyword evidence="4" id="KW-0511">Multifunctional enzyme</keyword>
<dbReference type="Pfam" id="PF08659">
    <property type="entry name" value="KR"/>
    <property type="match status" value="1"/>
</dbReference>
<feature type="domain" description="Ketosynthase family 3 (KS3)" evidence="8">
    <location>
        <begin position="12"/>
        <end position="439"/>
    </location>
</feature>
<dbReference type="InterPro" id="IPR020806">
    <property type="entry name" value="PKS_PP-bd"/>
</dbReference>
<feature type="region of interest" description="N-terminal hotdog fold" evidence="5">
    <location>
        <begin position="920"/>
        <end position="1058"/>
    </location>
</feature>
<dbReference type="OrthoDB" id="329835at2759"/>
<dbReference type="PROSITE" id="PS52019">
    <property type="entry name" value="PKS_MFAS_DH"/>
    <property type="match status" value="1"/>
</dbReference>
<keyword evidence="1" id="KW-0596">Phosphopantetheine</keyword>
<dbReference type="SMART" id="SM00826">
    <property type="entry name" value="PKS_DH"/>
    <property type="match status" value="1"/>
</dbReference>
<dbReference type="GO" id="GO:0016491">
    <property type="term" value="F:oxidoreductase activity"/>
    <property type="evidence" value="ECO:0007669"/>
    <property type="project" value="InterPro"/>
</dbReference>
<feature type="compositionally biased region" description="Polar residues" evidence="6">
    <location>
        <begin position="1401"/>
        <end position="1417"/>
    </location>
</feature>
<feature type="domain" description="Carrier" evidence="7">
    <location>
        <begin position="2272"/>
        <end position="2352"/>
    </location>
</feature>
<dbReference type="SUPFAM" id="SSF51735">
    <property type="entry name" value="NAD(P)-binding Rossmann-fold domains"/>
    <property type="match status" value="2"/>
</dbReference>
<dbReference type="InterPro" id="IPR009081">
    <property type="entry name" value="PP-bd_ACP"/>
</dbReference>
<dbReference type="InterPro" id="IPR020841">
    <property type="entry name" value="PKS_Beta-ketoAc_synthase_dom"/>
</dbReference>
<dbReference type="InterPro" id="IPR049551">
    <property type="entry name" value="PKS_DH_C"/>
</dbReference>
<dbReference type="PROSITE" id="PS52004">
    <property type="entry name" value="KS3_2"/>
    <property type="match status" value="1"/>
</dbReference>
<evidence type="ECO:0000259" key="9">
    <source>
        <dbReference type="PROSITE" id="PS52019"/>
    </source>
</evidence>
<dbReference type="CDD" id="cd05195">
    <property type="entry name" value="enoyl_red"/>
    <property type="match status" value="1"/>
</dbReference>
<dbReference type="InterPro" id="IPR016036">
    <property type="entry name" value="Malonyl_transacylase_ACP-bd"/>
</dbReference>
<evidence type="ECO:0000313" key="11">
    <source>
        <dbReference type="Proteomes" id="UP000799291"/>
    </source>
</evidence>
<dbReference type="PANTHER" id="PTHR43775:SF18">
    <property type="entry name" value="ENZYME, PUTATIVE (JCVI)-RELATED"/>
    <property type="match status" value="1"/>
</dbReference>
<dbReference type="Gene3D" id="1.10.1200.10">
    <property type="entry name" value="ACP-like"/>
    <property type="match status" value="1"/>
</dbReference>
<dbReference type="Proteomes" id="UP000799291">
    <property type="component" value="Unassembled WGS sequence"/>
</dbReference>
<evidence type="ECO:0000256" key="3">
    <source>
        <dbReference type="ARBA" id="ARBA00022679"/>
    </source>
</evidence>
<feature type="region of interest" description="Disordered" evidence="6">
    <location>
        <begin position="1395"/>
        <end position="1419"/>
    </location>
</feature>
<evidence type="ECO:0000259" key="7">
    <source>
        <dbReference type="PROSITE" id="PS50075"/>
    </source>
</evidence>
<evidence type="ECO:0000256" key="6">
    <source>
        <dbReference type="SAM" id="MobiDB-lite"/>
    </source>
</evidence>
<dbReference type="SMART" id="SM00829">
    <property type="entry name" value="PKS_ER"/>
    <property type="match status" value="1"/>
</dbReference>
<dbReference type="Pfam" id="PF00109">
    <property type="entry name" value="ketoacyl-synt"/>
    <property type="match status" value="1"/>
</dbReference>
<dbReference type="PROSITE" id="PS50075">
    <property type="entry name" value="CARRIER"/>
    <property type="match status" value="1"/>
</dbReference>
<dbReference type="SUPFAM" id="SSF47336">
    <property type="entry name" value="ACP-like"/>
    <property type="match status" value="1"/>
</dbReference>
<dbReference type="InterPro" id="IPR001227">
    <property type="entry name" value="Ac_transferase_dom_sf"/>
</dbReference>
<dbReference type="CDD" id="cd00833">
    <property type="entry name" value="PKS"/>
    <property type="match status" value="1"/>
</dbReference>
<dbReference type="Pfam" id="PF14765">
    <property type="entry name" value="PS-DH"/>
    <property type="match status" value="1"/>
</dbReference>
<dbReference type="GO" id="GO:0031177">
    <property type="term" value="F:phosphopantetheine binding"/>
    <property type="evidence" value="ECO:0007669"/>
    <property type="project" value="InterPro"/>
</dbReference>
<dbReference type="SMART" id="SM00822">
    <property type="entry name" value="PKS_KR"/>
    <property type="match status" value="1"/>
</dbReference>
<dbReference type="Gene3D" id="3.30.70.3290">
    <property type="match status" value="1"/>
</dbReference>
<keyword evidence="2" id="KW-0597">Phosphoprotein</keyword>
<dbReference type="GO" id="GO:1901336">
    <property type="term" value="P:lactone biosynthetic process"/>
    <property type="evidence" value="ECO:0007669"/>
    <property type="project" value="UniProtKB-ARBA"/>
</dbReference>
<evidence type="ECO:0000256" key="2">
    <source>
        <dbReference type="ARBA" id="ARBA00022553"/>
    </source>
</evidence>
<dbReference type="InterPro" id="IPR014031">
    <property type="entry name" value="Ketoacyl_synth_C"/>
</dbReference>
<evidence type="ECO:0000313" key="10">
    <source>
        <dbReference type="EMBL" id="KAF2679551.1"/>
    </source>
</evidence>
<dbReference type="InterPro" id="IPR049900">
    <property type="entry name" value="PKS_mFAS_DH"/>
</dbReference>
<evidence type="ECO:0000256" key="4">
    <source>
        <dbReference type="ARBA" id="ARBA00023268"/>
    </source>
</evidence>
<protein>
    <submittedName>
        <fullName evidence="10">Polyketide synthase</fullName>
    </submittedName>
</protein>
<dbReference type="InterPro" id="IPR014030">
    <property type="entry name" value="Ketoacyl_synth_N"/>
</dbReference>
<dbReference type="InterPro" id="IPR056501">
    <property type="entry name" value="NAD-bd_HRPKS_sdrA"/>
</dbReference>
<dbReference type="Pfam" id="PF08240">
    <property type="entry name" value="ADH_N"/>
    <property type="match status" value="1"/>
</dbReference>
<dbReference type="SUPFAM" id="SSF52151">
    <property type="entry name" value="FabD/lysophospholipase-like"/>
    <property type="match status" value="1"/>
</dbReference>
<dbReference type="InterPro" id="IPR013154">
    <property type="entry name" value="ADH-like_N"/>
</dbReference>
<dbReference type="Pfam" id="PF00550">
    <property type="entry name" value="PP-binding"/>
    <property type="match status" value="1"/>
</dbReference>
<dbReference type="Pfam" id="PF21089">
    <property type="entry name" value="PKS_DH_N"/>
    <property type="match status" value="1"/>
</dbReference>
<dbReference type="Pfam" id="PF13602">
    <property type="entry name" value="ADH_zinc_N_2"/>
    <property type="match status" value="1"/>
</dbReference>
<evidence type="ECO:0000259" key="8">
    <source>
        <dbReference type="PROSITE" id="PS52004"/>
    </source>
</evidence>
<dbReference type="Gene3D" id="3.90.180.10">
    <property type="entry name" value="Medium-chain alcohol dehydrogenases, catalytic domain"/>
    <property type="match status" value="1"/>
</dbReference>
<dbReference type="Gene3D" id="3.40.366.10">
    <property type="entry name" value="Malonyl-Coenzyme A Acyl Carrier Protein, domain 2"/>
    <property type="match status" value="1"/>
</dbReference>
<dbReference type="Gene3D" id="3.40.50.720">
    <property type="entry name" value="NAD(P)-binding Rossmann-like Domain"/>
    <property type="match status" value="2"/>
</dbReference>
<dbReference type="InterPro" id="IPR049552">
    <property type="entry name" value="PKS_DH_N"/>
</dbReference>
<reference evidence="10" key="1">
    <citation type="journal article" date="2020" name="Stud. Mycol.">
        <title>101 Dothideomycetes genomes: a test case for predicting lifestyles and emergence of pathogens.</title>
        <authorList>
            <person name="Haridas S."/>
            <person name="Albert R."/>
            <person name="Binder M."/>
            <person name="Bloem J."/>
            <person name="Labutti K."/>
            <person name="Salamov A."/>
            <person name="Andreopoulos B."/>
            <person name="Baker S."/>
            <person name="Barry K."/>
            <person name="Bills G."/>
            <person name="Bluhm B."/>
            <person name="Cannon C."/>
            <person name="Castanera R."/>
            <person name="Culley D."/>
            <person name="Daum C."/>
            <person name="Ezra D."/>
            <person name="Gonzalez J."/>
            <person name="Henrissat B."/>
            <person name="Kuo A."/>
            <person name="Liang C."/>
            <person name="Lipzen A."/>
            <person name="Lutzoni F."/>
            <person name="Magnuson J."/>
            <person name="Mondo S."/>
            <person name="Nolan M."/>
            <person name="Ohm R."/>
            <person name="Pangilinan J."/>
            <person name="Park H.-J."/>
            <person name="Ramirez L."/>
            <person name="Alfaro M."/>
            <person name="Sun H."/>
            <person name="Tritt A."/>
            <person name="Yoshinaga Y."/>
            <person name="Zwiers L.-H."/>
            <person name="Turgeon B."/>
            <person name="Goodwin S."/>
            <person name="Spatafora J."/>
            <person name="Crous P."/>
            <person name="Grigoriev I."/>
        </authorList>
    </citation>
    <scope>NUCLEOTIDE SEQUENCE</scope>
    <source>
        <strain evidence="10">CBS 122367</strain>
    </source>
</reference>
<dbReference type="Gene3D" id="3.40.47.10">
    <property type="match status" value="1"/>
</dbReference>
<evidence type="ECO:0000256" key="1">
    <source>
        <dbReference type="ARBA" id="ARBA00022450"/>
    </source>
</evidence>
<feature type="active site" description="Proton acceptor; for dehydratase activity" evidence="5">
    <location>
        <position position="952"/>
    </location>
</feature>
<feature type="domain" description="PKS/mFAS DH" evidence="9">
    <location>
        <begin position="920"/>
        <end position="1228"/>
    </location>
</feature>
<evidence type="ECO:0000256" key="5">
    <source>
        <dbReference type="PROSITE-ProRule" id="PRU01363"/>
    </source>
</evidence>
<dbReference type="InterPro" id="IPR036291">
    <property type="entry name" value="NAD(P)-bd_dom_sf"/>
</dbReference>
<dbReference type="InterPro" id="IPR057326">
    <property type="entry name" value="KR_dom"/>
</dbReference>
<dbReference type="InterPro" id="IPR016039">
    <property type="entry name" value="Thiolase-like"/>
</dbReference>
<dbReference type="EMBL" id="MU005602">
    <property type="protein sequence ID" value="KAF2679551.1"/>
    <property type="molecule type" value="Genomic_DNA"/>
</dbReference>
<dbReference type="SMART" id="SM00825">
    <property type="entry name" value="PKS_KS"/>
    <property type="match status" value="1"/>
</dbReference>
<dbReference type="SMART" id="SM00823">
    <property type="entry name" value="PKS_PP"/>
    <property type="match status" value="1"/>
</dbReference>
<dbReference type="Pfam" id="PF02801">
    <property type="entry name" value="Ketoacyl-synt_C"/>
    <property type="match status" value="1"/>
</dbReference>
<dbReference type="InterPro" id="IPR042104">
    <property type="entry name" value="PKS_dehydratase_sf"/>
</dbReference>
<keyword evidence="3" id="KW-0808">Transferase</keyword>
<dbReference type="InterPro" id="IPR016035">
    <property type="entry name" value="Acyl_Trfase/lysoPLipase"/>
</dbReference>
<sequence length="2359" mass="257470">MEETIDVARRKQEPLAVIGFACRLPGSCNNPKAFWDFLERGGIASQNTPATRFDISTHYDGSRKDHTMASPGGMFIDANPADIDASFFKLSRTEAMAMDPQQRQLLEVVYEGLENSGMTLEMLDGAPVGCFVASYASDYADIQSRDPEDRSNGAAVGTGRAMLSNRISHFLNVRGPSLTVDTACSGSLVGVDLANRYLQTREITGAIVAAANLYLSPEHVMDPVSRNGTASGSGFCHTFDEKADGYMKAEAINMVFVKRLDDALRDNDPIRAIIRGSATGSDGWTAGIASPNSAAQAETIRQAYANAHITDLSATSYIECHGTGTKAGDPIEIDAVASVFGSMGAPGLGLRIGSVKSNIGHSEPAAGVSALIKVALALEHGVIPGNPTFVTPNPSINFNASRLRTSRNAMQWDIAPSLRRAGINSFGFGGTNAHVIMDCGRQTSGHVSSYIEDEDSLFEDDLVCDRPYVLPLSANDELSLRNYVTLLHKHLVNPAVRVEMRDLAYTLSEKRARHFYRGFVVANGCEMIRNIDEVRKSSSVPRIGLVFTGQGAQWPQMGSNLVASFPVARDCLERLSAILKGLADGPEWDLLNELTQPRTSECYRHPELSQTLVTALQLGILAVLQDCDVPYQAVVGHSSGEIAAAVAAGLLTPSEAIQIAYFRGKATGNGPQTSVGMMAAGIGVSEAMEYLQYAPDVQVACVNSPQSVTLSGDGTQLQDLESRLKQDGHFARMLQVDAAYHSKYMNEVAGVYRQLLEDKCRWECIDDAKATLYSTVTGTVVGSHLTAAYWEQNMVSPVRFDSAMKEMLTGSTAPDLLIELGPTGALAGPIKQIRKALKAEVEYISAWERGPTADQAFCRLAGYLFARGASINLQKFNGDFREDGPRFIVDLPNYSWNHTTKYWHESQASKDWRFRKFRHHDLLGSKILGVPWTQPVWRKRLRVSELSWLADHKLGDTIVFPAAGYLAMAIEAIYQMEKCAGCVQAHVGISGITYHLRQIRFLKAMVIEGGNESTNVLSTLTVHSGTKRKWYLFRILTQDGDITTEHCTGLISIADQKLLMADRSVIEPLRYPQPGSIWYKTMRDVGLNFGPSFQKQKFIEAVAGSRDVRSLLDLSDPKSNYQQSAYIIHPASIDVCFQSVTASIWAGMRSTATMRLVPSAIDEIIIPSRACPVEAAMAKASSTFDDVGNPKDPKSYRSGVCVCDPDTGEVVFKMHGLRCLDLEPEKAPNGDHLYCRSIWTPDISTLTSGQFGNMAFFPEKGTTSELNKLLDAFALWKPEVRVLEILSSHLSESSWLCSTRATDFDRTLCSRLSLWLTSHKALSEATSKYGFLRNTVVRKIELGACPLPEEEYDLILLSSASPTEIPPHWIAQLRQSLKSGRGSYLLVTRDNFEETPESPDSAVSLTLSPPSCSGSVPTSPPTNMAGAAIWPGIPHSQDLGDFHAHGKLELFRFVEQGDVHASVRTRLSCLGWDISEHLNTCSDIPPGSTVLILDEIRTPVLGSITIEWWKTLKELLSRNCRILWNTRNCQIQASNPNGGIIHGLFRSIRNEDPSAALMTLDVDSTTSEEFIHAIDGLLQRLQSLDGIESMDMEYAFRHGILHVERVIPDKRLNEQEKSNNHGGYPTESSLFQHPNCVRLQSHQIGTLDSLIYSEVEAQEYPTAVPSGSVELEIHAVALNFKDVVICLGVVPGDEKLLGWDGAGVIRRVGEQGGSFHVGQRVLTNKKGSLANRMICRIDQIFPLPDDVSFEDATTLNTVYSTALYSLTRITRTCRGQSVLIHSAAGGLGLAAVQICNYLGAEVFATVGSEEKRQYLVDVCRIPSDRIFSSRSSEFAPSIMNATGGKGVDVILNSLSGELLHAGWDCVATGGTFVELGKKDILDGERVSMAPFDRTAAFCSVDMSHSSISADLKQRLLEETFELLRSGHIKPVISKVYSFAHAVDAFRHLSTGNSIGKVVISRECSAQDTTVPISPVKPKMHLREDASYLMVGGLKGLCGSLAVYLAQQGAKNLLILSRSGYEDEKSQATIADIKSLGAGVDLVIGDVTNEEDVQRAFLSASRPVRGIIHGAMVLRDKLWTSMTHAQFLEALAPKVRGTWTLHHVTRKLNIPLDFFTLLSSICGVVGQKGQANYSAANSFLDSFGSYRRSLGLPACAVDLGVVEDVGYIDGRESLARRLHAQGWVPINERALHKILYYSILQQGNRPINPDSSAQLITGIPVPLPAGSPAQRDPRFSPLRLSGSGLDDGSISSHSVHSAVAMLRNAWNTGDNIGDQSELMGVLIDTANQKLMRSLGMADEMDPFRPLATYGIDSLVALDFKNWTRMELGVQVATLDIVGAKTLQSLCQHIMRKGFSLASRS</sequence>
<dbReference type="Pfam" id="PF23114">
    <property type="entry name" value="NAD-bd_HRPKS_sdrA"/>
    <property type="match status" value="1"/>
</dbReference>
<dbReference type="InterPro" id="IPR020843">
    <property type="entry name" value="ER"/>
</dbReference>
<dbReference type="InterPro" id="IPR020807">
    <property type="entry name" value="PKS_DH"/>
</dbReference>